<dbReference type="Proteomes" id="UP000094389">
    <property type="component" value="Unassembled WGS sequence"/>
</dbReference>
<accession>A0A1E4S3V0</accession>
<dbReference type="InterPro" id="IPR026893">
    <property type="entry name" value="Tyr/Ser_Pase_IphP-type"/>
</dbReference>
<reference evidence="2 3" key="1">
    <citation type="journal article" date="2016" name="Proc. Natl. Acad. Sci. U.S.A.">
        <title>Comparative genomics of biotechnologically important yeasts.</title>
        <authorList>
            <person name="Riley R."/>
            <person name="Haridas S."/>
            <person name="Wolfe K.H."/>
            <person name="Lopes M.R."/>
            <person name="Hittinger C.T."/>
            <person name="Goeker M."/>
            <person name="Salamov A.A."/>
            <person name="Wisecaver J.H."/>
            <person name="Long T.M."/>
            <person name="Calvey C.H."/>
            <person name="Aerts A.L."/>
            <person name="Barry K.W."/>
            <person name="Choi C."/>
            <person name="Clum A."/>
            <person name="Coughlan A.Y."/>
            <person name="Deshpande S."/>
            <person name="Douglass A.P."/>
            <person name="Hanson S.J."/>
            <person name="Klenk H.-P."/>
            <person name="LaButti K.M."/>
            <person name="Lapidus A."/>
            <person name="Lindquist E.A."/>
            <person name="Lipzen A.M."/>
            <person name="Meier-Kolthoff J.P."/>
            <person name="Ohm R.A."/>
            <person name="Otillar R.P."/>
            <person name="Pangilinan J.L."/>
            <person name="Peng Y."/>
            <person name="Rokas A."/>
            <person name="Rosa C.A."/>
            <person name="Scheuner C."/>
            <person name="Sibirny A.A."/>
            <person name="Slot J.C."/>
            <person name="Stielow J.B."/>
            <person name="Sun H."/>
            <person name="Kurtzman C.P."/>
            <person name="Blackwell M."/>
            <person name="Grigoriev I.V."/>
            <person name="Jeffries T.W."/>
        </authorList>
    </citation>
    <scope>NUCLEOTIDE SEQUENCE [LARGE SCALE GENOMIC DNA]</scope>
    <source>
        <strain evidence="3">ATCC 18201 / CBS 1600 / BCRC 20928 / JCM 3617 / NBRC 0987 / NRRL Y-1542</strain>
    </source>
</reference>
<dbReference type="SUPFAM" id="SSF53474">
    <property type="entry name" value="alpha/beta-Hydrolases"/>
    <property type="match status" value="1"/>
</dbReference>
<dbReference type="RefSeq" id="XP_020071210.1">
    <property type="nucleotide sequence ID" value="XM_020216836.1"/>
</dbReference>
<dbReference type="GeneID" id="30991232"/>
<dbReference type="STRING" id="983966.A0A1E4S3V0"/>
<evidence type="ECO:0000313" key="2">
    <source>
        <dbReference type="EMBL" id="ODV74171.1"/>
    </source>
</evidence>
<dbReference type="EMBL" id="KV453928">
    <property type="protein sequence ID" value="ODV74171.1"/>
    <property type="molecule type" value="Genomic_DNA"/>
</dbReference>
<dbReference type="OMA" id="RNYCYQK"/>
<evidence type="ECO:0000259" key="1">
    <source>
        <dbReference type="Pfam" id="PF12146"/>
    </source>
</evidence>
<proteinExistence type="predicted"/>
<dbReference type="PANTHER" id="PTHR42886">
    <property type="entry name" value="RE40534P-RELATED"/>
    <property type="match status" value="1"/>
</dbReference>
<dbReference type="InterPro" id="IPR029021">
    <property type="entry name" value="Prot-tyrosine_phosphatase-like"/>
</dbReference>
<dbReference type="GO" id="GO:0004721">
    <property type="term" value="F:phosphoprotein phosphatase activity"/>
    <property type="evidence" value="ECO:0007669"/>
    <property type="project" value="InterPro"/>
</dbReference>
<gene>
    <name evidence="2" type="ORF">CYBJADRAFT_177043</name>
</gene>
<sequence length="616" mass="69965">MTYTVTKLPADVCTNYVLKPNETLLSISVPGSRGGAGILNPTSLEKHYPPTHKLALLLHGKGGHKNYCYQAICANELATKLGMYSFRFDFRGCGDSQDNEVPHEGRKVSQDVQDIEIVYEVFKNGFSVSEIGIDLVPYVIIGHSRGGVAMFQWAVAQQRKQESGEKHQFVPNLVNCASRYQSSLLLKFGKNTGKEVLLNQYRFGKYQELPIFPEEVQDLASQDLSMIKFLDPEIQVLSLYGLNDHIVPIEDSTFFANLLGSRHELKFIPHADHNYYGTTVITEDNKSSHNPEGLPLTKRNMVNWNYKVTREVIKWLHTESDVKRFRDASLSIYHFPRWRDIEGIANFRDIGGWRSSDNKHYVKAGLIFRCANTSNVTAYGKEQLKDLGVKAIFDFRSVGEFEKAGGLTIEGIDVQNTPVFPSTDMSPQAIALRYRNLLLSWYTYKYVYQNMLENGSDAFKKVLLFLRDNPNTPIAYNCTAGKDRTGVMTMLILLILGVDQHTISKEYELTTIGLRPNHQQLRDEFKHMKTGFEKKLENSGLGSSVEFRHILENLTDDEMFENLISSKYESMVSSIHMLQKEYGGIEGYCFNKLGLKPEDLDKIRNIGNSNSNSLTF</sequence>
<dbReference type="PANTHER" id="PTHR42886:SF53">
    <property type="entry name" value="ALPHA_BETA-HYDROLASES SUPERFAMILY PROTEIN"/>
    <property type="match status" value="1"/>
</dbReference>
<dbReference type="Gene3D" id="3.90.190.10">
    <property type="entry name" value="Protein tyrosine phosphatase superfamily"/>
    <property type="match status" value="1"/>
</dbReference>
<dbReference type="SUPFAM" id="SSF52799">
    <property type="entry name" value="(Phosphotyrosine protein) phosphatases II"/>
    <property type="match status" value="1"/>
</dbReference>
<name>A0A1E4S3V0_CYBJN</name>
<dbReference type="InterPro" id="IPR022742">
    <property type="entry name" value="Hydrolase_4"/>
</dbReference>
<dbReference type="OrthoDB" id="449382at2759"/>
<dbReference type="Pfam" id="PF12146">
    <property type="entry name" value="Hydrolase_4"/>
    <property type="match status" value="1"/>
</dbReference>
<dbReference type="Pfam" id="PF13350">
    <property type="entry name" value="Y_phosphatase3"/>
    <property type="match status" value="1"/>
</dbReference>
<organism evidence="2 3">
    <name type="scientific">Cyberlindnera jadinii (strain ATCC 18201 / CBS 1600 / BCRC 20928 / JCM 3617 / NBRC 0987 / NRRL Y-1542)</name>
    <name type="common">Torula yeast</name>
    <name type="synonym">Candida utilis</name>
    <dbReference type="NCBI Taxonomy" id="983966"/>
    <lineage>
        <taxon>Eukaryota</taxon>
        <taxon>Fungi</taxon>
        <taxon>Dikarya</taxon>
        <taxon>Ascomycota</taxon>
        <taxon>Saccharomycotina</taxon>
        <taxon>Saccharomycetes</taxon>
        <taxon>Phaffomycetales</taxon>
        <taxon>Phaffomycetaceae</taxon>
        <taxon>Cyberlindnera</taxon>
    </lineage>
</organism>
<dbReference type="Gene3D" id="3.40.50.1820">
    <property type="entry name" value="alpha/beta hydrolase"/>
    <property type="match status" value="1"/>
</dbReference>
<dbReference type="InterPro" id="IPR029058">
    <property type="entry name" value="AB_hydrolase_fold"/>
</dbReference>
<keyword evidence="3" id="KW-1185">Reference proteome</keyword>
<evidence type="ECO:0000313" key="3">
    <source>
        <dbReference type="Proteomes" id="UP000094389"/>
    </source>
</evidence>
<protein>
    <submittedName>
        <fullName evidence="2">Alpha/beta-hydrolase</fullName>
    </submittedName>
</protein>
<keyword evidence="2" id="KW-0378">Hydrolase</keyword>
<dbReference type="AlphaFoldDB" id="A0A1E4S3V0"/>
<feature type="domain" description="Serine aminopeptidase S33" evidence="1">
    <location>
        <begin position="52"/>
        <end position="159"/>
    </location>
</feature>